<sequence>MAHPTEKKHVVFDIEGTVVSHHRVFQALEERLGPALQDAGIKPSLLGYTWFEVAEREYTYCGMSGNYVPFTKVFRAVFFRILWMAGITKPREFASEADLDFLMDAYASLEPRPGAKQCIQHLRDSGYTVWAFTAGDPKQVHGYFVKAGIDMDVDHVLASDTYGVPKPALEPYRALLSNELAGADEVWFAAAHMWDVSAARRAGFRGAFCTVFENEPLYDIFGDMDVVEDTLEEMARAITAH</sequence>
<dbReference type="GeneID" id="27332803"/>
<dbReference type="PANTHER" id="PTHR43316">
    <property type="entry name" value="HYDROLASE, HALOACID DELAHOGENASE-RELATED"/>
    <property type="match status" value="1"/>
</dbReference>
<dbReference type="AlphaFoldDB" id="A0A0D1YKX0"/>
<keyword evidence="1" id="KW-0378">Hydrolase</keyword>
<dbReference type="Pfam" id="PF00702">
    <property type="entry name" value="Hydrolase"/>
    <property type="match status" value="1"/>
</dbReference>
<dbReference type="PANTHER" id="PTHR43316:SF4">
    <property type="entry name" value="ACID DEHALOGENASE, PUTATIVE (AFU_ORTHOLOGUE AFUA_8G05870)-RELATED"/>
    <property type="match status" value="1"/>
</dbReference>
<dbReference type="GO" id="GO:0016787">
    <property type="term" value="F:hydrolase activity"/>
    <property type="evidence" value="ECO:0007669"/>
    <property type="project" value="UniProtKB-KW"/>
</dbReference>
<dbReference type="InterPro" id="IPR036412">
    <property type="entry name" value="HAD-like_sf"/>
</dbReference>
<dbReference type="SFLD" id="SFLDS00003">
    <property type="entry name" value="Haloacid_Dehalogenase"/>
    <property type="match status" value="1"/>
</dbReference>
<reference evidence="2 3" key="1">
    <citation type="submission" date="2015-01" db="EMBL/GenBank/DDBJ databases">
        <title>The Genome Sequence of Exophiala spinifera CBS89968.</title>
        <authorList>
            <consortium name="The Broad Institute Genomics Platform"/>
            <person name="Cuomo C."/>
            <person name="de Hoog S."/>
            <person name="Gorbushina A."/>
            <person name="Stielow B."/>
            <person name="Teixiera M."/>
            <person name="Abouelleil A."/>
            <person name="Chapman S.B."/>
            <person name="Priest M."/>
            <person name="Young S.K."/>
            <person name="Wortman J."/>
            <person name="Nusbaum C."/>
            <person name="Birren B."/>
        </authorList>
    </citation>
    <scope>NUCLEOTIDE SEQUENCE [LARGE SCALE GENOMIC DNA]</scope>
    <source>
        <strain evidence="2 3">CBS 89968</strain>
    </source>
</reference>
<dbReference type="Proteomes" id="UP000053328">
    <property type="component" value="Unassembled WGS sequence"/>
</dbReference>
<accession>A0A0D1YKX0</accession>
<dbReference type="VEuPathDB" id="FungiDB:PV08_05720"/>
<dbReference type="Gene3D" id="3.40.50.1000">
    <property type="entry name" value="HAD superfamily/HAD-like"/>
    <property type="match status" value="1"/>
</dbReference>
<proteinExistence type="predicted"/>
<evidence type="ECO:0000256" key="1">
    <source>
        <dbReference type="ARBA" id="ARBA00022801"/>
    </source>
</evidence>
<name>A0A0D1YKX0_9EURO</name>
<dbReference type="InterPro" id="IPR023198">
    <property type="entry name" value="PGP-like_dom2"/>
</dbReference>
<dbReference type="InterPro" id="IPR023214">
    <property type="entry name" value="HAD_sf"/>
</dbReference>
<organism evidence="2 3">
    <name type="scientific">Exophiala spinifera</name>
    <dbReference type="NCBI Taxonomy" id="91928"/>
    <lineage>
        <taxon>Eukaryota</taxon>
        <taxon>Fungi</taxon>
        <taxon>Dikarya</taxon>
        <taxon>Ascomycota</taxon>
        <taxon>Pezizomycotina</taxon>
        <taxon>Eurotiomycetes</taxon>
        <taxon>Chaetothyriomycetidae</taxon>
        <taxon>Chaetothyriales</taxon>
        <taxon>Herpotrichiellaceae</taxon>
        <taxon>Exophiala</taxon>
    </lineage>
</organism>
<dbReference type="EMBL" id="KN847495">
    <property type="protein sequence ID" value="KIW15671.1"/>
    <property type="molecule type" value="Genomic_DNA"/>
</dbReference>
<dbReference type="STRING" id="91928.A0A0D1YKX0"/>
<protein>
    <submittedName>
        <fullName evidence="2">Haloacid dehalogenase, type II</fullName>
    </submittedName>
</protein>
<dbReference type="RefSeq" id="XP_016235887.1">
    <property type="nucleotide sequence ID" value="XM_016380060.1"/>
</dbReference>
<evidence type="ECO:0000313" key="2">
    <source>
        <dbReference type="EMBL" id="KIW15671.1"/>
    </source>
</evidence>
<evidence type="ECO:0000313" key="3">
    <source>
        <dbReference type="Proteomes" id="UP000053328"/>
    </source>
</evidence>
<dbReference type="InterPro" id="IPR051540">
    <property type="entry name" value="S-2-haloacid_dehalogenase"/>
</dbReference>
<gene>
    <name evidence="2" type="ORF">PV08_05720</name>
</gene>
<dbReference type="OrthoDB" id="2363873at2759"/>
<dbReference type="HOGENOM" id="CLU_045011_2_0_1"/>
<dbReference type="Gene3D" id="1.10.150.240">
    <property type="entry name" value="Putative phosphatase, domain 2"/>
    <property type="match status" value="1"/>
</dbReference>
<keyword evidence="3" id="KW-1185">Reference proteome</keyword>
<dbReference type="SFLD" id="SFLDG01129">
    <property type="entry name" value="C1.5:_HAD__Beta-PGM__Phosphata"/>
    <property type="match status" value="1"/>
</dbReference>
<dbReference type="SUPFAM" id="SSF56784">
    <property type="entry name" value="HAD-like"/>
    <property type="match status" value="1"/>
</dbReference>